<evidence type="ECO:0000256" key="3">
    <source>
        <dbReference type="ARBA" id="ARBA00023054"/>
    </source>
</evidence>
<keyword evidence="4" id="KW-0233">DNA recombination</keyword>
<protein>
    <submittedName>
        <fullName evidence="5">DNA recombination protein RmuC</fullName>
    </submittedName>
</protein>
<name>A0ABV9D5W0_9MICO</name>
<dbReference type="EMBL" id="JBHSGF010000001">
    <property type="protein sequence ID" value="MFC4554075.1"/>
    <property type="molecule type" value="Genomic_DNA"/>
</dbReference>
<evidence type="ECO:0000313" key="6">
    <source>
        <dbReference type="Proteomes" id="UP001595955"/>
    </source>
</evidence>
<comment type="caution">
    <text evidence="5">The sequence shown here is derived from an EMBL/GenBank/DDBJ whole genome shotgun (WGS) entry which is preliminary data.</text>
</comment>
<organism evidence="5 6">
    <name type="scientific">Georgenia faecalis</name>
    <dbReference type="NCBI Taxonomy" id="2483799"/>
    <lineage>
        <taxon>Bacteria</taxon>
        <taxon>Bacillati</taxon>
        <taxon>Actinomycetota</taxon>
        <taxon>Actinomycetes</taxon>
        <taxon>Micrococcales</taxon>
        <taxon>Bogoriellaceae</taxon>
        <taxon>Georgenia</taxon>
    </lineage>
</organism>
<dbReference type="Pfam" id="PF02646">
    <property type="entry name" value="RmuC"/>
    <property type="match status" value="1"/>
</dbReference>
<gene>
    <name evidence="5" type="ORF">ACFO3F_02345</name>
</gene>
<dbReference type="Proteomes" id="UP001595955">
    <property type="component" value="Unassembled WGS sequence"/>
</dbReference>
<proteinExistence type="inferred from homology"/>
<dbReference type="RefSeq" id="WP_122823274.1">
    <property type="nucleotide sequence ID" value="NZ_CP033325.1"/>
</dbReference>
<dbReference type="PANTHER" id="PTHR30563:SF0">
    <property type="entry name" value="DNA RECOMBINATION PROTEIN RMUC"/>
    <property type="match status" value="1"/>
</dbReference>
<keyword evidence="6" id="KW-1185">Reference proteome</keyword>
<evidence type="ECO:0000256" key="1">
    <source>
        <dbReference type="ARBA" id="ARBA00003416"/>
    </source>
</evidence>
<dbReference type="PANTHER" id="PTHR30563">
    <property type="entry name" value="DNA RECOMBINATION PROTEIN RMUC"/>
    <property type="match status" value="1"/>
</dbReference>
<keyword evidence="3" id="KW-0175">Coiled coil</keyword>
<reference evidence="6" key="1">
    <citation type="journal article" date="2019" name="Int. J. Syst. Evol. Microbiol.">
        <title>The Global Catalogue of Microorganisms (GCM) 10K type strain sequencing project: providing services to taxonomists for standard genome sequencing and annotation.</title>
        <authorList>
            <consortium name="The Broad Institute Genomics Platform"/>
            <consortium name="The Broad Institute Genome Sequencing Center for Infectious Disease"/>
            <person name="Wu L."/>
            <person name="Ma J."/>
        </authorList>
    </citation>
    <scope>NUCLEOTIDE SEQUENCE [LARGE SCALE GENOMIC DNA]</scope>
    <source>
        <strain evidence="6">JCM 3369</strain>
    </source>
</reference>
<comment type="similarity">
    <text evidence="2">Belongs to the RmuC family.</text>
</comment>
<dbReference type="InterPro" id="IPR003798">
    <property type="entry name" value="DNA_recombination_RmuC"/>
</dbReference>
<evidence type="ECO:0000256" key="2">
    <source>
        <dbReference type="ARBA" id="ARBA00009840"/>
    </source>
</evidence>
<evidence type="ECO:0000313" key="5">
    <source>
        <dbReference type="EMBL" id="MFC4554075.1"/>
    </source>
</evidence>
<comment type="function">
    <text evidence="1">Involved in DNA recombination.</text>
</comment>
<accession>A0ABV9D5W0</accession>
<sequence>METTTVLALLIAALVGGLVLGAALTRARAAADAGAARERAAAAHARAEQLAAENADLKSRAARDHDVLRALAPVQSTLSQVGEHVAELERERVEQFTVLTEQLHAARRGDEELRRTTAALAGALRSTSARGQWGEVQLRRVLEAAGMLRHVDFTEQTAFAGAGRRAGTGRPDVVVHLPGGKYLAIDAKVPLDAYLEASAIPETAVGEAAHRREGLLAAHAKALRAHVDALAKRRYHDQLPASPELVVMFVPSEGLLAAALEADPALLEHALRAGVAPTAPASLLALLRTTATLWASSEVTEDAQRLLELGRTLYERLATVAGHVTAVGRSLETTVQSYNKMVGSLESRLLVTARTFDGLDTTGLQVAEVDGDRAQIRRLTAPELTRDGGAA</sequence>
<evidence type="ECO:0000256" key="4">
    <source>
        <dbReference type="ARBA" id="ARBA00023172"/>
    </source>
</evidence>